<dbReference type="InterPro" id="IPR011004">
    <property type="entry name" value="Trimer_LpxA-like_sf"/>
</dbReference>
<dbReference type="GO" id="GO:0009001">
    <property type="term" value="F:serine O-acetyltransferase activity"/>
    <property type="evidence" value="ECO:0007669"/>
    <property type="project" value="UniProtKB-EC"/>
</dbReference>
<dbReference type="AlphaFoldDB" id="A0A0M0G2F3"/>
<dbReference type="PANTHER" id="PTHR42811">
    <property type="entry name" value="SERINE ACETYLTRANSFERASE"/>
    <property type="match status" value="1"/>
</dbReference>
<dbReference type="GO" id="GO:0005737">
    <property type="term" value="C:cytoplasm"/>
    <property type="evidence" value="ECO:0007669"/>
    <property type="project" value="InterPro"/>
</dbReference>
<feature type="transmembrane region" description="Helical" evidence="6">
    <location>
        <begin position="20"/>
        <end position="38"/>
    </location>
</feature>
<dbReference type="InterPro" id="IPR005881">
    <property type="entry name" value="Ser_O-AcTrfase"/>
</dbReference>
<evidence type="ECO:0000256" key="2">
    <source>
        <dbReference type="ARBA" id="ARBA00018522"/>
    </source>
</evidence>
<dbReference type="InterPro" id="IPR045304">
    <property type="entry name" value="LbH_SAT"/>
</dbReference>
<dbReference type="InterPro" id="IPR001451">
    <property type="entry name" value="Hexapep"/>
</dbReference>
<dbReference type="Pfam" id="PF00132">
    <property type="entry name" value="Hexapep"/>
    <property type="match status" value="1"/>
</dbReference>
<organism evidence="7 8">
    <name type="scientific">Rossellomorea marisflavi</name>
    <dbReference type="NCBI Taxonomy" id="189381"/>
    <lineage>
        <taxon>Bacteria</taxon>
        <taxon>Bacillati</taxon>
        <taxon>Bacillota</taxon>
        <taxon>Bacilli</taxon>
        <taxon>Bacillales</taxon>
        <taxon>Bacillaceae</taxon>
        <taxon>Rossellomorea</taxon>
    </lineage>
</organism>
<dbReference type="PATRIC" id="fig|189381.12.peg.4058"/>
<evidence type="ECO:0000256" key="1">
    <source>
        <dbReference type="ARBA" id="ARBA00007274"/>
    </source>
</evidence>
<keyword evidence="6" id="KW-0812">Transmembrane</keyword>
<evidence type="ECO:0000256" key="5">
    <source>
        <dbReference type="PIRNR" id="PIRNR000441"/>
    </source>
</evidence>
<dbReference type="PIRSF" id="PIRSF000441">
    <property type="entry name" value="CysE"/>
    <property type="match status" value="1"/>
</dbReference>
<dbReference type="SUPFAM" id="SSF51161">
    <property type="entry name" value="Trimeric LpxA-like enzymes"/>
    <property type="match status" value="1"/>
</dbReference>
<dbReference type="Proteomes" id="UP000037405">
    <property type="component" value="Unassembled WGS sequence"/>
</dbReference>
<name>A0A0M0G2F3_9BACI</name>
<dbReference type="GO" id="GO:0006535">
    <property type="term" value="P:cysteine biosynthetic process from serine"/>
    <property type="evidence" value="ECO:0007669"/>
    <property type="project" value="InterPro"/>
</dbReference>
<protein>
    <recommendedName>
        <fullName evidence="2 5">Serine acetyltransferase</fullName>
        <ecNumber evidence="5">2.3.1.30</ecNumber>
    </recommendedName>
</protein>
<dbReference type="Gene3D" id="2.160.10.10">
    <property type="entry name" value="Hexapeptide repeat proteins"/>
    <property type="match status" value="1"/>
</dbReference>
<comment type="catalytic activity">
    <reaction evidence="5">
        <text>L-serine + acetyl-CoA = O-acetyl-L-serine + CoA</text>
        <dbReference type="Rhea" id="RHEA:24560"/>
        <dbReference type="ChEBI" id="CHEBI:33384"/>
        <dbReference type="ChEBI" id="CHEBI:57287"/>
        <dbReference type="ChEBI" id="CHEBI:57288"/>
        <dbReference type="ChEBI" id="CHEBI:58340"/>
        <dbReference type="EC" id="2.3.1.30"/>
    </reaction>
</comment>
<dbReference type="STRING" id="189381.GCA_900166615_01941"/>
<evidence type="ECO:0000313" key="7">
    <source>
        <dbReference type="EMBL" id="KON83995.1"/>
    </source>
</evidence>
<sequence>MFRLIKSDYRAYGLSPKGLIISFFNASTFWLVVMYRIGHALHVKRVPLVPRIIRSAGIIFYGAEISYGAEIGPGFRIAHSVGVVIGTKVNAGANLEVFQNVTIGGRDQERNGQIKPIIGDNVTIFTGAVVAGPVIIGDNVSVGANSVVTKDIEADVIVAGAPARPVGKVEVAHSLRSMSV</sequence>
<comment type="similarity">
    <text evidence="1 5">Belongs to the transferase hexapeptide repeat family.</text>
</comment>
<keyword evidence="4 5" id="KW-0012">Acyltransferase</keyword>
<dbReference type="EMBL" id="LGUE01000005">
    <property type="protein sequence ID" value="KON83995.1"/>
    <property type="molecule type" value="Genomic_DNA"/>
</dbReference>
<keyword evidence="6" id="KW-1133">Transmembrane helix</keyword>
<evidence type="ECO:0000256" key="3">
    <source>
        <dbReference type="ARBA" id="ARBA00022679"/>
    </source>
</evidence>
<evidence type="ECO:0000256" key="6">
    <source>
        <dbReference type="SAM" id="Phobius"/>
    </source>
</evidence>
<gene>
    <name evidence="7" type="ORF">AF331_15425</name>
</gene>
<evidence type="ECO:0000256" key="4">
    <source>
        <dbReference type="ARBA" id="ARBA00023315"/>
    </source>
</evidence>
<reference evidence="8" key="1">
    <citation type="submission" date="2015-07" db="EMBL/GenBank/DDBJ databases">
        <title>Fjat-14235 jcm11544.</title>
        <authorList>
            <person name="Liu B."/>
            <person name="Wang J."/>
            <person name="Zhu Y."/>
            <person name="Liu G."/>
            <person name="Chen Q."/>
            <person name="Chen Z."/>
            <person name="Lan J."/>
            <person name="Che J."/>
            <person name="Ge C."/>
            <person name="Shi H."/>
            <person name="Pan Z."/>
            <person name="Liu X."/>
        </authorList>
    </citation>
    <scope>NUCLEOTIDE SEQUENCE [LARGE SCALE GENOMIC DNA]</scope>
    <source>
        <strain evidence="8">JCM 11544</strain>
    </source>
</reference>
<proteinExistence type="inferred from homology"/>
<evidence type="ECO:0000313" key="8">
    <source>
        <dbReference type="Proteomes" id="UP000037405"/>
    </source>
</evidence>
<keyword evidence="3 5" id="KW-0808">Transferase</keyword>
<accession>A0A0M0G2F3</accession>
<keyword evidence="6" id="KW-0472">Membrane</keyword>
<dbReference type="EC" id="2.3.1.30" evidence="5"/>
<comment type="caution">
    <text evidence="7">The sequence shown here is derived from an EMBL/GenBank/DDBJ whole genome shotgun (WGS) entry which is preliminary data.</text>
</comment>
<dbReference type="CDD" id="cd03354">
    <property type="entry name" value="LbH_SAT"/>
    <property type="match status" value="1"/>
</dbReference>
<keyword evidence="8" id="KW-1185">Reference proteome</keyword>